<feature type="domain" description="C2H2-type" evidence="12">
    <location>
        <begin position="460"/>
        <end position="488"/>
    </location>
</feature>
<dbReference type="InterPro" id="IPR013087">
    <property type="entry name" value="Znf_C2H2_type"/>
</dbReference>
<dbReference type="Proteomes" id="UP001152759">
    <property type="component" value="Chromosome 9"/>
</dbReference>
<keyword evidence="7" id="KW-0804">Transcription</keyword>
<dbReference type="Gene3D" id="3.30.160.60">
    <property type="entry name" value="Classic Zinc Finger"/>
    <property type="match status" value="10"/>
</dbReference>
<dbReference type="EMBL" id="OU963870">
    <property type="protein sequence ID" value="CAH0395527.1"/>
    <property type="molecule type" value="Genomic_DNA"/>
</dbReference>
<dbReference type="SUPFAM" id="SSF57667">
    <property type="entry name" value="beta-beta-alpha zinc fingers"/>
    <property type="match status" value="7"/>
</dbReference>
<dbReference type="PANTHER" id="PTHR24399">
    <property type="entry name" value="ZINC FINGER AND BTB DOMAIN-CONTAINING"/>
    <property type="match status" value="1"/>
</dbReference>
<feature type="region of interest" description="Disordered" evidence="11">
    <location>
        <begin position="64"/>
        <end position="88"/>
    </location>
</feature>
<dbReference type="GO" id="GO:0005654">
    <property type="term" value="C:nucleoplasm"/>
    <property type="evidence" value="ECO:0007669"/>
    <property type="project" value="TreeGrafter"/>
</dbReference>
<dbReference type="PROSITE" id="PS00028">
    <property type="entry name" value="ZINC_FINGER_C2H2_1"/>
    <property type="match status" value="10"/>
</dbReference>
<protein>
    <recommendedName>
        <fullName evidence="9">Zinc finger protein 865</fullName>
    </recommendedName>
</protein>
<name>A0A9P0AL42_BEMTA</name>
<dbReference type="InterPro" id="IPR036236">
    <property type="entry name" value="Znf_C2H2_sf"/>
</dbReference>
<dbReference type="FunFam" id="3.30.160.60:FF:000100">
    <property type="entry name" value="Zinc finger 45-like"/>
    <property type="match status" value="1"/>
</dbReference>
<organism evidence="13 14">
    <name type="scientific">Bemisia tabaci</name>
    <name type="common">Sweetpotato whitefly</name>
    <name type="synonym">Aleurodes tabaci</name>
    <dbReference type="NCBI Taxonomy" id="7038"/>
    <lineage>
        <taxon>Eukaryota</taxon>
        <taxon>Metazoa</taxon>
        <taxon>Ecdysozoa</taxon>
        <taxon>Arthropoda</taxon>
        <taxon>Hexapoda</taxon>
        <taxon>Insecta</taxon>
        <taxon>Pterygota</taxon>
        <taxon>Neoptera</taxon>
        <taxon>Paraneoptera</taxon>
        <taxon>Hemiptera</taxon>
        <taxon>Sternorrhyncha</taxon>
        <taxon>Aleyrodoidea</taxon>
        <taxon>Aleyrodidae</taxon>
        <taxon>Aleyrodinae</taxon>
        <taxon>Bemisia</taxon>
    </lineage>
</organism>
<dbReference type="PANTHER" id="PTHR24399:SF70">
    <property type="entry name" value="C2H2-TYPE DOMAIN-CONTAINING PROTEIN"/>
    <property type="match status" value="1"/>
</dbReference>
<feature type="domain" description="C2H2-type" evidence="12">
    <location>
        <begin position="373"/>
        <end position="401"/>
    </location>
</feature>
<dbReference type="FunFam" id="3.30.160.60:FF:000145">
    <property type="entry name" value="Zinc finger protein 574"/>
    <property type="match status" value="1"/>
</dbReference>
<evidence type="ECO:0000256" key="1">
    <source>
        <dbReference type="ARBA" id="ARBA00004123"/>
    </source>
</evidence>
<dbReference type="Pfam" id="PF13909">
    <property type="entry name" value="zf-H2C2_5"/>
    <property type="match status" value="1"/>
</dbReference>
<evidence type="ECO:0000313" key="14">
    <source>
        <dbReference type="Proteomes" id="UP001152759"/>
    </source>
</evidence>
<comment type="subcellular location">
    <subcellularLocation>
        <location evidence="1">Nucleus</location>
    </subcellularLocation>
</comment>
<feature type="compositionally biased region" description="Polar residues" evidence="11">
    <location>
        <begin position="64"/>
        <end position="76"/>
    </location>
</feature>
<feature type="compositionally biased region" description="Basic and acidic residues" evidence="11">
    <location>
        <begin position="156"/>
        <end position="177"/>
    </location>
</feature>
<evidence type="ECO:0000256" key="3">
    <source>
        <dbReference type="ARBA" id="ARBA00022737"/>
    </source>
</evidence>
<keyword evidence="6" id="KW-0805">Transcription regulation</keyword>
<dbReference type="GO" id="GO:0008270">
    <property type="term" value="F:zinc ion binding"/>
    <property type="evidence" value="ECO:0007669"/>
    <property type="project" value="UniProtKB-KW"/>
</dbReference>
<keyword evidence="2" id="KW-0479">Metal-binding</keyword>
<gene>
    <name evidence="13" type="ORF">BEMITA_LOCUS13706</name>
</gene>
<feature type="domain" description="C2H2-type" evidence="12">
    <location>
        <begin position="547"/>
        <end position="575"/>
    </location>
</feature>
<evidence type="ECO:0000256" key="7">
    <source>
        <dbReference type="ARBA" id="ARBA00023163"/>
    </source>
</evidence>
<evidence type="ECO:0000256" key="11">
    <source>
        <dbReference type="SAM" id="MobiDB-lite"/>
    </source>
</evidence>
<keyword evidence="4 10" id="KW-0863">Zinc-finger</keyword>
<keyword evidence="8" id="KW-0539">Nucleus</keyword>
<dbReference type="PROSITE" id="PS50157">
    <property type="entry name" value="ZINC_FINGER_C2H2_2"/>
    <property type="match status" value="11"/>
</dbReference>
<dbReference type="GO" id="GO:0001227">
    <property type="term" value="F:DNA-binding transcription repressor activity, RNA polymerase II-specific"/>
    <property type="evidence" value="ECO:0007669"/>
    <property type="project" value="TreeGrafter"/>
</dbReference>
<feature type="domain" description="C2H2-type" evidence="12">
    <location>
        <begin position="605"/>
        <end position="633"/>
    </location>
</feature>
<reference evidence="13" key="1">
    <citation type="submission" date="2021-12" db="EMBL/GenBank/DDBJ databases">
        <authorList>
            <person name="King R."/>
        </authorList>
    </citation>
    <scope>NUCLEOTIDE SEQUENCE</scope>
</reference>
<feature type="region of interest" description="Disordered" evidence="11">
    <location>
        <begin position="146"/>
        <end position="194"/>
    </location>
</feature>
<dbReference type="Pfam" id="PF00096">
    <property type="entry name" value="zf-C2H2"/>
    <property type="match status" value="2"/>
</dbReference>
<feature type="domain" description="C2H2-type" evidence="12">
    <location>
        <begin position="518"/>
        <end position="546"/>
    </location>
</feature>
<sequence>MDGPLEWVPDVQLKKEVVSDESTEYEEYRIDLRQDTMLHVKSEFGQKQPVVFLEKLDLTSFNSRTGYTGDQQNSPVPFQEPHSDYQEEPDVDFRDNLAESAPLERKYVTSSLLPRIKVEEAEEDENPLTELVSKSAILRLVLKQESDVGSSTNEPYDSRPEINHQDETVTGKSKGDGTHQIISGRNSNRRKNPVVLLERLDPVLVRYHLKTSDSAPSSSRSAPSLFQVKTEGRSGVNHGSVHNYITENEGIYRMTVNIHKLSLRKEQKVSKMKAVETFTSNKDTNKLLHKTTGKFASKCSPNPPNNTNSSSLRGHVVDGHTKDETFSCDMCSEIFNSITSVKEHLRISHKNEQQMFLRRQCPSTFKIKHILCFACTQCSRQFQFKKDLQIHLKSVHNNQQPFPFARCSMEFKGKKTLQVHTQCVLTEVRPFSCNQCSRTFNFKSNLKTHVQCVHDGSRPFSCHHCSRQWKTKSQLRTHLIRVHNPDQPFSCDQCSRTFSWKNNLRRHVLRVHGEDRPFACGQCSKSFKSKGDLTYHLKCAHSANRPFSCNRCFRTFNLKSHLNRHVFIVHSDDRPFSCSQCSKSFKSKGDLTQHRKGVHSDDRPYSCGQCSKSFKLKGDLTRHLMCVHSIDRPFSCNQCSRTFSLKCLLKNHVSTVHSEERLFSCGQCSKASESKDDLKMHLKCVHSADRPFS</sequence>
<feature type="region of interest" description="Disordered" evidence="11">
    <location>
        <begin position="211"/>
        <end position="241"/>
    </location>
</feature>
<evidence type="ECO:0000313" key="13">
    <source>
        <dbReference type="EMBL" id="CAH0395527.1"/>
    </source>
</evidence>
<feature type="compositionally biased region" description="Low complexity" evidence="11">
    <location>
        <begin position="212"/>
        <end position="224"/>
    </location>
</feature>
<accession>A0A9P0AL42</accession>
<dbReference type="SMART" id="SM00355">
    <property type="entry name" value="ZnF_C2H2"/>
    <property type="match status" value="11"/>
</dbReference>
<evidence type="ECO:0000256" key="8">
    <source>
        <dbReference type="ARBA" id="ARBA00023242"/>
    </source>
</evidence>
<dbReference type="FunFam" id="3.30.160.60:FF:000446">
    <property type="entry name" value="Zinc finger protein"/>
    <property type="match status" value="1"/>
</dbReference>
<evidence type="ECO:0000256" key="5">
    <source>
        <dbReference type="ARBA" id="ARBA00022833"/>
    </source>
</evidence>
<feature type="domain" description="C2H2-type" evidence="12">
    <location>
        <begin position="634"/>
        <end position="662"/>
    </location>
</feature>
<feature type="domain" description="C2H2-type" evidence="12">
    <location>
        <begin position="576"/>
        <end position="604"/>
    </location>
</feature>
<proteinExistence type="predicted"/>
<feature type="domain" description="C2H2-type" evidence="12">
    <location>
        <begin position="489"/>
        <end position="517"/>
    </location>
</feature>
<keyword evidence="3" id="KW-0677">Repeat</keyword>
<dbReference type="AlphaFoldDB" id="A0A9P0AL42"/>
<keyword evidence="14" id="KW-1185">Reference proteome</keyword>
<feature type="domain" description="C2H2-type" evidence="12">
    <location>
        <begin position="663"/>
        <end position="691"/>
    </location>
</feature>
<evidence type="ECO:0000256" key="9">
    <source>
        <dbReference type="ARBA" id="ARBA00068876"/>
    </source>
</evidence>
<evidence type="ECO:0000256" key="2">
    <source>
        <dbReference type="ARBA" id="ARBA00022723"/>
    </source>
</evidence>
<dbReference type="GO" id="GO:0000978">
    <property type="term" value="F:RNA polymerase II cis-regulatory region sequence-specific DNA binding"/>
    <property type="evidence" value="ECO:0007669"/>
    <property type="project" value="TreeGrafter"/>
</dbReference>
<dbReference type="FunFam" id="3.30.160.60:FF:000110">
    <property type="entry name" value="Zinc finger protein-like"/>
    <property type="match status" value="2"/>
</dbReference>
<evidence type="ECO:0000256" key="10">
    <source>
        <dbReference type="PROSITE-ProRule" id="PRU00042"/>
    </source>
</evidence>
<evidence type="ECO:0000259" key="12">
    <source>
        <dbReference type="PROSITE" id="PS50157"/>
    </source>
</evidence>
<feature type="domain" description="C2H2-type" evidence="12">
    <location>
        <begin position="431"/>
        <end position="459"/>
    </location>
</feature>
<feature type="domain" description="C2H2-type" evidence="12">
    <location>
        <begin position="326"/>
        <end position="354"/>
    </location>
</feature>
<feature type="region of interest" description="Disordered" evidence="11">
    <location>
        <begin position="294"/>
        <end position="314"/>
    </location>
</feature>
<evidence type="ECO:0000256" key="4">
    <source>
        <dbReference type="ARBA" id="ARBA00022771"/>
    </source>
</evidence>
<evidence type="ECO:0000256" key="6">
    <source>
        <dbReference type="ARBA" id="ARBA00023015"/>
    </source>
</evidence>
<keyword evidence="5" id="KW-0862">Zinc</keyword>